<feature type="domain" description="YABBY protein C-terminal" evidence="2">
    <location>
        <begin position="12"/>
        <end position="53"/>
    </location>
</feature>
<name>A0A316VLM3_9BASI</name>
<accession>A0A316VLM3</accession>
<proteinExistence type="predicted"/>
<evidence type="ECO:0000313" key="3">
    <source>
        <dbReference type="EMBL" id="PWN37283.1"/>
    </source>
</evidence>
<dbReference type="AlphaFoldDB" id="A0A316VLM3"/>
<dbReference type="OrthoDB" id="667577at2759"/>
<gene>
    <name evidence="3" type="ORF">FA14DRAFT_159406</name>
</gene>
<feature type="region of interest" description="Disordered" evidence="1">
    <location>
        <begin position="27"/>
        <end position="57"/>
    </location>
</feature>
<dbReference type="Pfam" id="PF04690">
    <property type="entry name" value="YABBY"/>
    <property type="match status" value="1"/>
</dbReference>
<dbReference type="Gene3D" id="1.10.30.10">
    <property type="entry name" value="High mobility group box domain"/>
    <property type="match status" value="1"/>
</dbReference>
<dbReference type="GeneID" id="37019977"/>
<dbReference type="InterPro" id="IPR036910">
    <property type="entry name" value="HMG_box_dom_sf"/>
</dbReference>
<dbReference type="Proteomes" id="UP000245771">
    <property type="component" value="Unassembled WGS sequence"/>
</dbReference>
<dbReference type="RefSeq" id="XP_025357585.1">
    <property type="nucleotide sequence ID" value="XM_025498196.1"/>
</dbReference>
<evidence type="ECO:0000259" key="2">
    <source>
        <dbReference type="Pfam" id="PF04690"/>
    </source>
</evidence>
<evidence type="ECO:0000313" key="4">
    <source>
        <dbReference type="Proteomes" id="UP000245771"/>
    </source>
</evidence>
<keyword evidence="4" id="KW-1185">Reference proteome</keyword>
<evidence type="ECO:0000256" key="1">
    <source>
        <dbReference type="SAM" id="MobiDB-lite"/>
    </source>
</evidence>
<protein>
    <recommendedName>
        <fullName evidence="2">YABBY protein C-terminal domain-containing protein</fullName>
    </recommendedName>
</protein>
<sequence>MAPKKAAAGGKKKGSAYNDFMKEELAKLKSDSRPHKEKFKHVASLWAKSPKNPKNQK</sequence>
<dbReference type="InterPro" id="IPR056775">
    <property type="entry name" value="YABBY_C"/>
</dbReference>
<dbReference type="InParanoid" id="A0A316VLM3"/>
<reference evidence="3 4" key="1">
    <citation type="journal article" date="2018" name="Mol. Biol. Evol.">
        <title>Broad Genomic Sampling Reveals a Smut Pathogenic Ancestry of the Fungal Clade Ustilaginomycotina.</title>
        <authorList>
            <person name="Kijpornyongpan T."/>
            <person name="Mondo S.J."/>
            <person name="Barry K."/>
            <person name="Sandor L."/>
            <person name="Lee J."/>
            <person name="Lipzen A."/>
            <person name="Pangilinan J."/>
            <person name="LaButti K."/>
            <person name="Hainaut M."/>
            <person name="Henrissat B."/>
            <person name="Grigoriev I.V."/>
            <person name="Spatafora J.W."/>
            <person name="Aime M.C."/>
        </authorList>
    </citation>
    <scope>NUCLEOTIDE SEQUENCE [LARGE SCALE GENOMIC DNA]</scope>
    <source>
        <strain evidence="3 4">MCA 3882</strain>
    </source>
</reference>
<organism evidence="3 4">
    <name type="scientific">Meira miltonrushii</name>
    <dbReference type="NCBI Taxonomy" id="1280837"/>
    <lineage>
        <taxon>Eukaryota</taxon>
        <taxon>Fungi</taxon>
        <taxon>Dikarya</taxon>
        <taxon>Basidiomycota</taxon>
        <taxon>Ustilaginomycotina</taxon>
        <taxon>Exobasidiomycetes</taxon>
        <taxon>Exobasidiales</taxon>
        <taxon>Brachybasidiaceae</taxon>
        <taxon>Meira</taxon>
    </lineage>
</organism>
<dbReference type="EMBL" id="KZ819602">
    <property type="protein sequence ID" value="PWN37283.1"/>
    <property type="molecule type" value="Genomic_DNA"/>
</dbReference>